<evidence type="ECO:0000313" key="5">
    <source>
        <dbReference type="EMBL" id="NYZ66769.1"/>
    </source>
</evidence>
<reference evidence="5 6" key="1">
    <citation type="submission" date="2020-07" db="EMBL/GenBank/DDBJ databases">
        <title>Endozoicomonas sp. nov., isolated from sediment.</title>
        <authorList>
            <person name="Gu T."/>
        </authorList>
    </citation>
    <scope>NUCLEOTIDE SEQUENCE [LARGE SCALE GENOMIC DNA]</scope>
    <source>
        <strain evidence="5 6">SM1973</strain>
    </source>
</reference>
<comment type="caution">
    <text evidence="5">The sequence shown here is derived from an EMBL/GenBank/DDBJ whole genome shotgun (WGS) entry which is preliminary data.</text>
</comment>
<dbReference type="EMBL" id="JACCKB010000017">
    <property type="protein sequence ID" value="NYZ66769.1"/>
    <property type="molecule type" value="Genomic_DNA"/>
</dbReference>
<keyword evidence="6" id="KW-1185">Reference proteome</keyword>
<dbReference type="InterPro" id="IPR001638">
    <property type="entry name" value="Solute-binding_3/MltF_N"/>
</dbReference>
<protein>
    <submittedName>
        <fullName evidence="5">Transporter substrate-binding domain-containing protein</fullName>
    </submittedName>
</protein>
<evidence type="ECO:0000256" key="3">
    <source>
        <dbReference type="SAM" id="SignalP"/>
    </source>
</evidence>
<dbReference type="PANTHER" id="PTHR35936">
    <property type="entry name" value="MEMBRANE-BOUND LYTIC MUREIN TRANSGLYCOSYLASE F"/>
    <property type="match status" value="1"/>
</dbReference>
<dbReference type="AlphaFoldDB" id="A0A853I2D8"/>
<evidence type="ECO:0000313" key="6">
    <source>
        <dbReference type="Proteomes" id="UP000569732"/>
    </source>
</evidence>
<proteinExistence type="inferred from homology"/>
<evidence type="ECO:0000259" key="4">
    <source>
        <dbReference type="Pfam" id="PF00497"/>
    </source>
</evidence>
<comment type="similarity">
    <text evidence="1">Belongs to the bacterial solute-binding protein 3 family.</text>
</comment>
<name>A0A853I2D8_9GAMM</name>
<dbReference type="RefSeq" id="WP_180568796.1">
    <property type="nucleotide sequence ID" value="NZ_JACCKB010000017.1"/>
</dbReference>
<dbReference type="PANTHER" id="PTHR35936:SF25">
    <property type="entry name" value="ABC TRANSPORTER SUBSTRATE-BINDING PROTEIN"/>
    <property type="match status" value="1"/>
</dbReference>
<dbReference type="SUPFAM" id="SSF53850">
    <property type="entry name" value="Periplasmic binding protein-like II"/>
    <property type="match status" value="1"/>
</dbReference>
<feature type="domain" description="Solute-binding protein family 3/N-terminal" evidence="4">
    <location>
        <begin position="26"/>
        <end position="264"/>
    </location>
</feature>
<dbReference type="Pfam" id="PF00497">
    <property type="entry name" value="SBP_bac_3"/>
    <property type="match status" value="1"/>
</dbReference>
<evidence type="ECO:0000256" key="1">
    <source>
        <dbReference type="ARBA" id="ARBA00010333"/>
    </source>
</evidence>
<keyword evidence="2 3" id="KW-0732">Signal</keyword>
<gene>
    <name evidence="5" type="ORF">H0A36_12180</name>
</gene>
<evidence type="ECO:0000256" key="2">
    <source>
        <dbReference type="ARBA" id="ARBA00022729"/>
    </source>
</evidence>
<dbReference type="Gene3D" id="3.40.190.10">
    <property type="entry name" value="Periplasmic binding protein-like II"/>
    <property type="match status" value="2"/>
</dbReference>
<organism evidence="5 6">
    <name type="scientific">Spartinivicinus marinus</name>
    <dbReference type="NCBI Taxonomy" id="2994442"/>
    <lineage>
        <taxon>Bacteria</taxon>
        <taxon>Pseudomonadati</taxon>
        <taxon>Pseudomonadota</taxon>
        <taxon>Gammaproteobacteria</taxon>
        <taxon>Oceanospirillales</taxon>
        <taxon>Zooshikellaceae</taxon>
        <taxon>Spartinivicinus</taxon>
    </lineage>
</organism>
<sequence length="265" mass="30695">MMIKALVLALLGMTSVFHVQSGVPVIVLADNSYPPYSYEVNGEAAGIYTDILLHAFRQMTEYNIEIHPVPWKRGLKQLELGESFALYPPYLRKETRPYIDPYSTPILAEKIVLVCREEIFVENKRVNWPEDFSGLTIGRNSGFEMFSDYFWKFAEKNRIKVEEARGNHLNILKLLKKRIPCYVNDKISILWGLEKLKQSGEYKPAIHGNIKQGPVLSSEWGYLGYTNRGLEHYPFKKDFIKKLDSILTQMRKNGLIDKIVNNYIK</sequence>
<dbReference type="Proteomes" id="UP000569732">
    <property type="component" value="Unassembled WGS sequence"/>
</dbReference>
<feature type="chain" id="PRO_5032662080" evidence="3">
    <location>
        <begin position="22"/>
        <end position="265"/>
    </location>
</feature>
<feature type="signal peptide" evidence="3">
    <location>
        <begin position="1"/>
        <end position="21"/>
    </location>
</feature>
<accession>A0A853I2D8</accession>